<feature type="chain" id="PRO_5040978367" evidence="1">
    <location>
        <begin position="17"/>
        <end position="92"/>
    </location>
</feature>
<name>A0A9W7SR14_9PEZI</name>
<protein>
    <submittedName>
        <fullName evidence="2">Uncharacterized protein</fullName>
    </submittedName>
</protein>
<reference evidence="2 3" key="1">
    <citation type="journal article" date="2018" name="IMA Fungus">
        <title>IMA Genome-F 10: Nine draft genome sequences of Claviceps purpurea s.lat., including C. arundinis, C. humidiphila, and C. cf. spartinae, pseudomolecules for the pitch canker pathogen Fusarium circinatum, draft genome of Davidsoniella eucalypti, Grosmannia galeiformis, Quambalaria eucalypti, and Teratosphaeria destructans.</title>
        <authorList>
            <person name="Wingfield B.D."/>
            <person name="Liu M."/>
            <person name="Nguyen H.D."/>
            <person name="Lane F.A."/>
            <person name="Morgan S.W."/>
            <person name="De Vos L."/>
            <person name="Wilken P.M."/>
            <person name="Duong T.A."/>
            <person name="Aylward J."/>
            <person name="Coetzee M.P."/>
            <person name="Dadej K."/>
            <person name="De Beer Z.W."/>
            <person name="Findlay W."/>
            <person name="Havenga M."/>
            <person name="Kolarik M."/>
            <person name="Menzies J.G."/>
            <person name="Naidoo K."/>
            <person name="Pochopski O."/>
            <person name="Shoukouhi P."/>
            <person name="Santana Q.C."/>
            <person name="Seifert K.A."/>
            <person name="Soal N."/>
            <person name="Steenkamp E.T."/>
            <person name="Tatham C.T."/>
            <person name="van der Nest M.A."/>
            <person name="Wingfield M.J."/>
        </authorList>
    </citation>
    <scope>NUCLEOTIDE SEQUENCE [LARGE SCALE GENOMIC DNA]</scope>
    <source>
        <strain evidence="2">CMW44962</strain>
    </source>
</reference>
<keyword evidence="1" id="KW-0732">Signal</keyword>
<organism evidence="2 3">
    <name type="scientific">Teratosphaeria destructans</name>
    <dbReference type="NCBI Taxonomy" id="418781"/>
    <lineage>
        <taxon>Eukaryota</taxon>
        <taxon>Fungi</taxon>
        <taxon>Dikarya</taxon>
        <taxon>Ascomycota</taxon>
        <taxon>Pezizomycotina</taxon>
        <taxon>Dothideomycetes</taxon>
        <taxon>Dothideomycetidae</taxon>
        <taxon>Mycosphaerellales</taxon>
        <taxon>Teratosphaeriaceae</taxon>
        <taxon>Teratosphaeria</taxon>
    </lineage>
</organism>
<comment type="caution">
    <text evidence="2">The sequence shown here is derived from an EMBL/GenBank/DDBJ whole genome shotgun (WGS) entry which is preliminary data.</text>
</comment>
<dbReference type="Proteomes" id="UP001138500">
    <property type="component" value="Unassembled WGS sequence"/>
</dbReference>
<keyword evidence="3" id="KW-1185">Reference proteome</keyword>
<gene>
    <name evidence="2" type="ORF">Tdes44962_MAKER09861</name>
</gene>
<reference evidence="2 3" key="2">
    <citation type="journal article" date="2021" name="Curr. Genet.">
        <title>Genetic response to nitrogen starvation in the aggressive Eucalyptus foliar pathogen Teratosphaeria destructans.</title>
        <authorList>
            <person name="Havenga M."/>
            <person name="Wingfield B.D."/>
            <person name="Wingfield M.J."/>
            <person name="Dreyer L.L."/>
            <person name="Roets F."/>
            <person name="Aylward J."/>
        </authorList>
    </citation>
    <scope>NUCLEOTIDE SEQUENCE [LARGE SCALE GENOMIC DNA]</scope>
    <source>
        <strain evidence="2">CMW44962</strain>
    </source>
</reference>
<dbReference type="EMBL" id="RIBY02001921">
    <property type="protein sequence ID" value="KAH9827057.1"/>
    <property type="molecule type" value="Genomic_DNA"/>
</dbReference>
<feature type="signal peptide" evidence="1">
    <location>
        <begin position="1"/>
        <end position="16"/>
    </location>
</feature>
<evidence type="ECO:0000313" key="3">
    <source>
        <dbReference type="Proteomes" id="UP001138500"/>
    </source>
</evidence>
<dbReference type="AlphaFoldDB" id="A0A9W7SR14"/>
<accession>A0A9W7SR14</accession>
<proteinExistence type="predicted"/>
<evidence type="ECO:0000256" key="1">
    <source>
        <dbReference type="SAM" id="SignalP"/>
    </source>
</evidence>
<evidence type="ECO:0000313" key="2">
    <source>
        <dbReference type="EMBL" id="KAH9827057.1"/>
    </source>
</evidence>
<sequence>MRATALLLTLSLLARAQKKGDVRCWCIAADAITRDGELTSRICWTMRGEGRDVWYSEAARECWGRDAFLHTQEMWELMCDGHDRPNVGAICY</sequence>